<evidence type="ECO:0000313" key="2">
    <source>
        <dbReference type="Proteomes" id="UP000054877"/>
    </source>
</evidence>
<name>A0A0W0Z7M0_LEGSP</name>
<accession>A0A0W0Z7M0</accession>
<proteinExistence type="predicted"/>
<evidence type="ECO:0000313" key="1">
    <source>
        <dbReference type="EMBL" id="KTD64851.1"/>
    </source>
</evidence>
<dbReference type="PATRIC" id="fig|452.5.peg.1116"/>
<dbReference type="AlphaFoldDB" id="A0A0W0Z7M0"/>
<dbReference type="RefSeq" id="WP_058482951.1">
    <property type="nucleotide sequence ID" value="NZ_CAAAII010000003.1"/>
</dbReference>
<sequence length="354" mass="39830">MRDKIELLKKALKSNTPGTITELLSDKFFTAYLQGKSSVSLLESNSSILNSDSFQLLVLALRSKSYDVVGHIMQNEQLQTLLRKSTLCKDNIITKLIQADLHAAISGWEYSEQNELFAVYPLIERVIKGITDRDTVAVEVEAMTEPCQPKRPRTREDSGNAIPVKRSRAGEKEDCSDVIQRVADLLSGRTLTPAVTAARVEKLPDFRCKVGQLRESITTEDVRKVTDLLSDEFFRLYLLGTSSVDFAVKKIVNGFSVSEAFDLLLVALQYKQMPVIEVLRDNRNLIRYLNNSDLVERDTEGSIIFRRISSQEHGHLDAALQNWDASEISDLLDYFPVITTALADYYTQLSPGMT</sequence>
<gene>
    <name evidence="1" type="ORF">Lspi_1018</name>
</gene>
<comment type="caution">
    <text evidence="1">The sequence shown here is derived from an EMBL/GenBank/DDBJ whole genome shotgun (WGS) entry which is preliminary data.</text>
</comment>
<dbReference type="EMBL" id="LNYX01000012">
    <property type="protein sequence ID" value="KTD64851.1"/>
    <property type="molecule type" value="Genomic_DNA"/>
</dbReference>
<organism evidence="1 2">
    <name type="scientific">Legionella spiritensis</name>
    <dbReference type="NCBI Taxonomy" id="452"/>
    <lineage>
        <taxon>Bacteria</taxon>
        <taxon>Pseudomonadati</taxon>
        <taxon>Pseudomonadota</taxon>
        <taxon>Gammaproteobacteria</taxon>
        <taxon>Legionellales</taxon>
        <taxon>Legionellaceae</taxon>
        <taxon>Legionella</taxon>
    </lineage>
</organism>
<dbReference type="Proteomes" id="UP000054877">
    <property type="component" value="Unassembled WGS sequence"/>
</dbReference>
<protein>
    <submittedName>
        <fullName evidence="1">Uncharacterized protein</fullName>
    </submittedName>
</protein>
<keyword evidence="2" id="KW-1185">Reference proteome</keyword>
<dbReference type="STRING" id="452.Lspi_1018"/>
<reference evidence="1 2" key="1">
    <citation type="submission" date="2015-11" db="EMBL/GenBank/DDBJ databases">
        <title>Genomic analysis of 38 Legionella species identifies large and diverse effector repertoires.</title>
        <authorList>
            <person name="Burstein D."/>
            <person name="Amaro F."/>
            <person name="Zusman T."/>
            <person name="Lifshitz Z."/>
            <person name="Cohen O."/>
            <person name="Gilbert J.A."/>
            <person name="Pupko T."/>
            <person name="Shuman H.A."/>
            <person name="Segal G."/>
        </authorList>
    </citation>
    <scope>NUCLEOTIDE SEQUENCE [LARGE SCALE GENOMIC DNA]</scope>
    <source>
        <strain evidence="1 2">Mt.St.Helens-9</strain>
    </source>
</reference>